<name>A0AAE0GJX6_9CHLO</name>
<comment type="caution">
    <text evidence="1">The sequence shown here is derived from an EMBL/GenBank/DDBJ whole genome shotgun (WGS) entry which is preliminary data.</text>
</comment>
<organism evidence="1 2">
    <name type="scientific">Cymbomonas tetramitiformis</name>
    <dbReference type="NCBI Taxonomy" id="36881"/>
    <lineage>
        <taxon>Eukaryota</taxon>
        <taxon>Viridiplantae</taxon>
        <taxon>Chlorophyta</taxon>
        <taxon>Pyramimonadophyceae</taxon>
        <taxon>Pyramimonadales</taxon>
        <taxon>Pyramimonadaceae</taxon>
        <taxon>Cymbomonas</taxon>
    </lineage>
</organism>
<accession>A0AAE0GJX6</accession>
<dbReference type="Proteomes" id="UP001190700">
    <property type="component" value="Unassembled WGS sequence"/>
</dbReference>
<gene>
    <name evidence="1" type="ORF">CYMTET_13304</name>
</gene>
<evidence type="ECO:0000313" key="2">
    <source>
        <dbReference type="Proteomes" id="UP001190700"/>
    </source>
</evidence>
<sequence>MTTAIAGGTYAKRPLISYASYEGVPDSNIMLNAERLAARAINAAEPDNRTLLLMAGTVCPVLKYAELHGKNDKLAFQMRREACALPGRLGRLCSRRDYAPFQDKLIFEPCDERAWRGVQLPFTFVPMPVMGEDGHYRRGGWKVDILCT</sequence>
<dbReference type="AlphaFoldDB" id="A0AAE0GJX6"/>
<reference evidence="1 2" key="1">
    <citation type="journal article" date="2015" name="Genome Biol. Evol.">
        <title>Comparative Genomics of a Bacterivorous Green Alga Reveals Evolutionary Causalities and Consequences of Phago-Mixotrophic Mode of Nutrition.</title>
        <authorList>
            <person name="Burns J.A."/>
            <person name="Paasch A."/>
            <person name="Narechania A."/>
            <person name="Kim E."/>
        </authorList>
    </citation>
    <scope>NUCLEOTIDE SEQUENCE [LARGE SCALE GENOMIC DNA]</scope>
    <source>
        <strain evidence="1 2">PLY_AMNH</strain>
    </source>
</reference>
<dbReference type="EMBL" id="LGRX02005287">
    <property type="protein sequence ID" value="KAK3278781.1"/>
    <property type="molecule type" value="Genomic_DNA"/>
</dbReference>
<keyword evidence="2" id="KW-1185">Reference proteome</keyword>
<proteinExistence type="predicted"/>
<protein>
    <submittedName>
        <fullName evidence="1">Uncharacterized protein</fullName>
    </submittedName>
</protein>
<evidence type="ECO:0000313" key="1">
    <source>
        <dbReference type="EMBL" id="KAK3278781.1"/>
    </source>
</evidence>